<dbReference type="WBParaSite" id="SPAL_0000524475.1">
    <property type="protein sequence ID" value="SPAL_0000524475.1"/>
    <property type="gene ID" value="SPAL_0000524475"/>
</dbReference>
<dbReference type="AlphaFoldDB" id="A0A0N5BGZ5"/>
<sequence length="37" mass="4428">LLYLVIHLMCTLLDFSILIKHLVSMMWVKKELNQKVI</sequence>
<evidence type="ECO:0000313" key="1">
    <source>
        <dbReference type="Proteomes" id="UP000046392"/>
    </source>
</evidence>
<accession>A0A0N5BGZ5</accession>
<proteinExistence type="predicted"/>
<name>A0A0N5BGZ5_STREA</name>
<keyword evidence="1" id="KW-1185">Reference proteome</keyword>
<organism evidence="1 2">
    <name type="scientific">Strongyloides papillosus</name>
    <name type="common">Intestinal threadworm</name>
    <dbReference type="NCBI Taxonomy" id="174720"/>
    <lineage>
        <taxon>Eukaryota</taxon>
        <taxon>Metazoa</taxon>
        <taxon>Ecdysozoa</taxon>
        <taxon>Nematoda</taxon>
        <taxon>Chromadorea</taxon>
        <taxon>Rhabditida</taxon>
        <taxon>Tylenchina</taxon>
        <taxon>Panagrolaimomorpha</taxon>
        <taxon>Strongyloidoidea</taxon>
        <taxon>Strongyloididae</taxon>
        <taxon>Strongyloides</taxon>
    </lineage>
</organism>
<dbReference type="Proteomes" id="UP000046392">
    <property type="component" value="Unplaced"/>
</dbReference>
<protein>
    <submittedName>
        <fullName evidence="2">Transposase</fullName>
    </submittedName>
</protein>
<reference evidence="2" key="1">
    <citation type="submission" date="2017-02" db="UniProtKB">
        <authorList>
            <consortium name="WormBaseParasite"/>
        </authorList>
    </citation>
    <scope>IDENTIFICATION</scope>
</reference>
<evidence type="ECO:0000313" key="2">
    <source>
        <dbReference type="WBParaSite" id="SPAL_0000524475.1"/>
    </source>
</evidence>